<dbReference type="AlphaFoldDB" id="A0A645AYH5"/>
<dbReference type="Pfam" id="PF15993">
    <property type="entry name" value="Fuseless"/>
    <property type="match status" value="1"/>
</dbReference>
<organism evidence="2">
    <name type="scientific">bioreactor metagenome</name>
    <dbReference type="NCBI Taxonomy" id="1076179"/>
    <lineage>
        <taxon>unclassified sequences</taxon>
        <taxon>metagenomes</taxon>
        <taxon>ecological metagenomes</taxon>
    </lineage>
</organism>
<sequence length="70" mass="8212">MFKNIRRFLKRRNGLNTILELLGAIAIWWGIWGIMDLFVFPNNELWSYLISIILGFLIIFIVGGELDDLK</sequence>
<comment type="caution">
    <text evidence="2">The sequence shown here is derived from an EMBL/GenBank/DDBJ whole genome shotgun (WGS) entry which is preliminary data.</text>
</comment>
<keyword evidence="1" id="KW-0472">Membrane</keyword>
<feature type="transmembrane region" description="Helical" evidence="1">
    <location>
        <begin position="46"/>
        <end position="66"/>
    </location>
</feature>
<proteinExistence type="predicted"/>
<accession>A0A645AYH5</accession>
<gene>
    <name evidence="2" type="ORF">SDC9_104641</name>
</gene>
<dbReference type="EMBL" id="VSSQ01016459">
    <property type="protein sequence ID" value="MPM57818.1"/>
    <property type="molecule type" value="Genomic_DNA"/>
</dbReference>
<protein>
    <submittedName>
        <fullName evidence="2">Uncharacterized protein</fullName>
    </submittedName>
</protein>
<evidence type="ECO:0000313" key="2">
    <source>
        <dbReference type="EMBL" id="MPM57818.1"/>
    </source>
</evidence>
<reference evidence="2" key="1">
    <citation type="submission" date="2019-08" db="EMBL/GenBank/DDBJ databases">
        <authorList>
            <person name="Kucharzyk K."/>
            <person name="Murdoch R.W."/>
            <person name="Higgins S."/>
            <person name="Loffler F."/>
        </authorList>
    </citation>
    <scope>NUCLEOTIDE SEQUENCE</scope>
</reference>
<keyword evidence="1" id="KW-1133">Transmembrane helix</keyword>
<feature type="transmembrane region" description="Helical" evidence="1">
    <location>
        <begin position="21"/>
        <end position="40"/>
    </location>
</feature>
<evidence type="ECO:0000256" key="1">
    <source>
        <dbReference type="SAM" id="Phobius"/>
    </source>
</evidence>
<keyword evidence="1" id="KW-0812">Transmembrane</keyword>
<dbReference type="InterPro" id="IPR032751">
    <property type="entry name" value="Fuseless"/>
</dbReference>
<name>A0A645AYH5_9ZZZZ</name>